<dbReference type="Proteomes" id="UP001152320">
    <property type="component" value="Chromosome 2"/>
</dbReference>
<feature type="domain" description="HYR" evidence="5">
    <location>
        <begin position="185"/>
        <end position="268"/>
    </location>
</feature>
<reference evidence="6" key="1">
    <citation type="submission" date="2021-10" db="EMBL/GenBank/DDBJ databases">
        <title>Tropical sea cucumber genome reveals ecological adaptation and Cuvierian tubules defense mechanism.</title>
        <authorList>
            <person name="Chen T."/>
        </authorList>
    </citation>
    <scope>NUCLEOTIDE SEQUENCE</scope>
    <source>
        <strain evidence="6">Nanhai2018</strain>
        <tissue evidence="6">Muscle</tissue>
    </source>
</reference>
<keyword evidence="3" id="KW-1133">Transmembrane helix</keyword>
<accession>A0A9Q1CM93</accession>
<dbReference type="EMBL" id="JAIZAY010000002">
    <property type="protein sequence ID" value="KAJ8047515.1"/>
    <property type="molecule type" value="Genomic_DNA"/>
</dbReference>
<dbReference type="Pfam" id="PF02494">
    <property type="entry name" value="HYR"/>
    <property type="match status" value="5"/>
</dbReference>
<evidence type="ECO:0000313" key="7">
    <source>
        <dbReference type="Proteomes" id="UP001152320"/>
    </source>
</evidence>
<keyword evidence="3" id="KW-0812">Transmembrane</keyword>
<dbReference type="PANTHER" id="PTHR24273">
    <property type="entry name" value="FI04643P-RELATED"/>
    <property type="match status" value="1"/>
</dbReference>
<evidence type="ECO:0000256" key="2">
    <source>
        <dbReference type="SAM" id="MobiDB-lite"/>
    </source>
</evidence>
<sequence>MYSVHQLSVPFAVLLTVVHGQILACPSNRTVSVEWGETGAPISWADPTPPSPLYTKTFQTHSQGTFPLGTSVVTYQYSDQSSQETISCSFTVTVVAVDVEPPVISNCPESQIEIEHEVGIKTIPGNWMEPTATDNSGQVILVERTFPPDQPLYIGDRRTFQVTYRFEDFSGNQAHCVFNIRYVPVDTTPPTVKNCPNLIIETVPLDSLGTTVILNSPDVTDNSGQWSLRIEPDITNNYFTVGATHLKYIYTDASGNQATCDVNVQVIRQDITPPVITYCPESMTYGVHADVGQTFVNWDTPTAEDDSGTVIVKADTDPGIFSIGTTLTVTYELCDPSHNHVSCTFSISVIEDEEPPTITGCPKEGIFSVLQPDETITNVTWTEPFAKDDTVLKYPLQNYYPGEEFELGITTVEYVFEDSAGNFAVCKFDVEVRSLVENNAGGGDNTVAIIVIIGVTIVLIIAAIVIACTFVHFEQLKDKTPVLEPSSPTLNDGVDRSYTALVTSKRPLPSIKDPNRQTTDGPENQNGKKEGTDDNEYLSPAQ</sequence>
<evidence type="ECO:0000313" key="6">
    <source>
        <dbReference type="EMBL" id="KAJ8047515.1"/>
    </source>
</evidence>
<evidence type="ECO:0000259" key="5">
    <source>
        <dbReference type="PROSITE" id="PS50825"/>
    </source>
</evidence>
<keyword evidence="1" id="KW-0677">Repeat</keyword>
<feature type="domain" description="HYR" evidence="5">
    <location>
        <begin position="15"/>
        <end position="96"/>
    </location>
</feature>
<keyword evidence="4" id="KW-0732">Signal</keyword>
<feature type="signal peptide" evidence="4">
    <location>
        <begin position="1"/>
        <end position="20"/>
    </location>
</feature>
<organism evidence="6 7">
    <name type="scientific">Holothuria leucospilota</name>
    <name type="common">Black long sea cucumber</name>
    <name type="synonym">Mertensiothuria leucospilota</name>
    <dbReference type="NCBI Taxonomy" id="206669"/>
    <lineage>
        <taxon>Eukaryota</taxon>
        <taxon>Metazoa</taxon>
        <taxon>Echinodermata</taxon>
        <taxon>Eleutherozoa</taxon>
        <taxon>Echinozoa</taxon>
        <taxon>Holothuroidea</taxon>
        <taxon>Aspidochirotacea</taxon>
        <taxon>Aspidochirotida</taxon>
        <taxon>Holothuriidae</taxon>
        <taxon>Holothuria</taxon>
    </lineage>
</organism>
<evidence type="ECO:0000256" key="1">
    <source>
        <dbReference type="ARBA" id="ARBA00022737"/>
    </source>
</evidence>
<feature type="domain" description="HYR" evidence="5">
    <location>
        <begin position="269"/>
        <end position="350"/>
    </location>
</feature>
<feature type="chain" id="PRO_5040371034" evidence="4">
    <location>
        <begin position="21"/>
        <end position="542"/>
    </location>
</feature>
<proteinExistence type="predicted"/>
<dbReference type="OrthoDB" id="5948052at2759"/>
<feature type="compositionally biased region" description="Polar residues" evidence="2">
    <location>
        <begin position="516"/>
        <end position="525"/>
    </location>
</feature>
<dbReference type="PROSITE" id="PS50825">
    <property type="entry name" value="HYR"/>
    <property type="match status" value="5"/>
</dbReference>
<evidence type="ECO:0000256" key="4">
    <source>
        <dbReference type="SAM" id="SignalP"/>
    </source>
</evidence>
<dbReference type="AlphaFoldDB" id="A0A9Q1CM93"/>
<feature type="domain" description="HYR" evidence="5">
    <location>
        <begin position="351"/>
        <end position="434"/>
    </location>
</feature>
<feature type="domain" description="HYR" evidence="5">
    <location>
        <begin position="97"/>
        <end position="184"/>
    </location>
</feature>
<feature type="transmembrane region" description="Helical" evidence="3">
    <location>
        <begin position="447"/>
        <end position="471"/>
    </location>
</feature>
<gene>
    <name evidence="6" type="ORF">HOLleu_06539</name>
</gene>
<feature type="region of interest" description="Disordered" evidence="2">
    <location>
        <begin position="503"/>
        <end position="542"/>
    </location>
</feature>
<protein>
    <submittedName>
        <fullName evidence="6">Hyalin</fullName>
    </submittedName>
</protein>
<evidence type="ECO:0000256" key="3">
    <source>
        <dbReference type="SAM" id="Phobius"/>
    </source>
</evidence>
<dbReference type="InterPro" id="IPR003410">
    <property type="entry name" value="HYR_dom"/>
</dbReference>
<comment type="caution">
    <text evidence="6">The sequence shown here is derived from an EMBL/GenBank/DDBJ whole genome shotgun (WGS) entry which is preliminary data.</text>
</comment>
<keyword evidence="7" id="KW-1185">Reference proteome</keyword>
<name>A0A9Q1CM93_HOLLE</name>
<keyword evidence="3" id="KW-0472">Membrane</keyword>
<dbReference type="PANTHER" id="PTHR24273:SF32">
    <property type="entry name" value="HYALIN"/>
    <property type="match status" value="1"/>
</dbReference>